<dbReference type="EMBL" id="QSQN01000038">
    <property type="protein sequence ID" value="RGK37453.1"/>
    <property type="molecule type" value="Genomic_DNA"/>
</dbReference>
<dbReference type="InterPro" id="IPR003749">
    <property type="entry name" value="ThiS/MoaD-like"/>
</dbReference>
<dbReference type="SUPFAM" id="SSF54285">
    <property type="entry name" value="MoaD/ThiS"/>
    <property type="match status" value="1"/>
</dbReference>
<dbReference type="InterPro" id="IPR016155">
    <property type="entry name" value="Mopterin_synth/thiamin_S_b"/>
</dbReference>
<dbReference type="AlphaFoldDB" id="A0A3E4LJ15"/>
<dbReference type="PANTHER" id="PTHR34472">
    <property type="entry name" value="SULFUR CARRIER PROTEIN THIS"/>
    <property type="match status" value="1"/>
</dbReference>
<dbReference type="Pfam" id="PF02597">
    <property type="entry name" value="ThiS"/>
    <property type="match status" value="1"/>
</dbReference>
<evidence type="ECO:0000313" key="2">
    <source>
        <dbReference type="EMBL" id="RHJ60256.1"/>
    </source>
</evidence>
<evidence type="ECO:0000313" key="1">
    <source>
        <dbReference type="EMBL" id="RGK37453.1"/>
    </source>
</evidence>
<dbReference type="CDD" id="cd00565">
    <property type="entry name" value="Ubl_ThiS"/>
    <property type="match status" value="1"/>
</dbReference>
<dbReference type="InterPro" id="IPR012675">
    <property type="entry name" value="Beta-grasp_dom_sf"/>
</dbReference>
<comment type="caution">
    <text evidence="1">The sequence shown here is derived from an EMBL/GenBank/DDBJ whole genome shotgun (WGS) entry which is preliminary data.</text>
</comment>
<dbReference type="EMBL" id="QRMI01000025">
    <property type="protein sequence ID" value="RHJ60256.1"/>
    <property type="molecule type" value="Genomic_DNA"/>
</dbReference>
<dbReference type="InterPro" id="IPR010035">
    <property type="entry name" value="Thi_S"/>
</dbReference>
<dbReference type="PANTHER" id="PTHR34472:SF1">
    <property type="entry name" value="SULFUR CARRIER PROTEIN THIS"/>
    <property type="match status" value="1"/>
</dbReference>
<evidence type="ECO:0000313" key="3">
    <source>
        <dbReference type="Proteomes" id="UP000260793"/>
    </source>
</evidence>
<dbReference type="Proteomes" id="UP000260793">
    <property type="component" value="Unassembled WGS sequence"/>
</dbReference>
<accession>A0A3E4LJ15</accession>
<dbReference type="Gene3D" id="3.10.20.30">
    <property type="match status" value="1"/>
</dbReference>
<gene>
    <name evidence="1" type="primary">thiS</name>
    <name evidence="2" type="ORF">DW116_09900</name>
    <name evidence="1" type="ORF">DXD17_12235</name>
</gene>
<dbReference type="NCBIfam" id="TIGR01683">
    <property type="entry name" value="thiS"/>
    <property type="match status" value="1"/>
</dbReference>
<evidence type="ECO:0000313" key="4">
    <source>
        <dbReference type="Proteomes" id="UP000285832"/>
    </source>
</evidence>
<reference evidence="3 4" key="1">
    <citation type="submission" date="2018-08" db="EMBL/GenBank/DDBJ databases">
        <title>A genome reference for cultivated species of the human gut microbiota.</title>
        <authorList>
            <person name="Zou Y."/>
            <person name="Xue W."/>
            <person name="Luo G."/>
        </authorList>
    </citation>
    <scope>NUCLEOTIDE SEQUENCE [LARGE SCALE GENOMIC DNA]</scope>
    <source>
        <strain evidence="2 4">AM09-9</strain>
        <strain evidence="1 3">TF11-7</strain>
    </source>
</reference>
<organism evidence="1 3">
    <name type="scientific">[Ruminococcus] lactaris</name>
    <dbReference type="NCBI Taxonomy" id="46228"/>
    <lineage>
        <taxon>Bacteria</taxon>
        <taxon>Bacillati</taxon>
        <taxon>Bacillota</taxon>
        <taxon>Clostridia</taxon>
        <taxon>Lachnospirales</taxon>
        <taxon>Lachnospiraceae</taxon>
        <taxon>Mediterraneibacter</taxon>
    </lineage>
</organism>
<sequence length="76" mass="8749">MRCRKEQKEEKMITVNGKEVKDQEEQTVADYLEENGYRMNRIAVELNGGILPKYEYSETRLKDGDSMEIVTFVGGG</sequence>
<protein>
    <submittedName>
        <fullName evidence="1">Sulfur carrier protein ThiS</fullName>
    </submittedName>
</protein>
<proteinExistence type="predicted"/>
<name>A0A3E4LJ15_9FIRM</name>
<dbReference type="Proteomes" id="UP000285832">
    <property type="component" value="Unassembled WGS sequence"/>
</dbReference>